<dbReference type="InterPro" id="IPR008969">
    <property type="entry name" value="CarboxyPept-like_regulatory"/>
</dbReference>
<reference evidence="2 3" key="1">
    <citation type="submission" date="2019-08" db="EMBL/GenBank/DDBJ databases">
        <title>In-depth cultivation of the pig gut microbiome towards novel bacterial diversity and tailored functional studies.</title>
        <authorList>
            <person name="Wylensek D."/>
            <person name="Hitch T.C.A."/>
            <person name="Clavel T."/>
        </authorList>
    </citation>
    <scope>NUCLEOTIDE SEQUENCE [LARGE SCALE GENOMIC DNA]</scope>
    <source>
        <strain evidence="2 3">LKV-178-WT-2A</strain>
    </source>
</reference>
<organism evidence="2 3">
    <name type="scientific">Hallella mizrahii</name>
    <dbReference type="NCBI Taxonomy" id="2606637"/>
    <lineage>
        <taxon>Bacteria</taxon>
        <taxon>Pseudomonadati</taxon>
        <taxon>Bacteroidota</taxon>
        <taxon>Bacteroidia</taxon>
        <taxon>Bacteroidales</taxon>
        <taxon>Prevotellaceae</taxon>
        <taxon>Hallella</taxon>
    </lineage>
</organism>
<comment type="caution">
    <text evidence="2">The sequence shown here is derived from an EMBL/GenBank/DDBJ whole genome shotgun (WGS) entry which is preliminary data.</text>
</comment>
<evidence type="ECO:0000256" key="1">
    <source>
        <dbReference type="SAM" id="SignalP"/>
    </source>
</evidence>
<dbReference type="EMBL" id="VUNG01000042">
    <property type="protein sequence ID" value="MST85564.1"/>
    <property type="molecule type" value="Genomic_DNA"/>
</dbReference>
<gene>
    <name evidence="2" type="ORF">FYJ73_12950</name>
</gene>
<sequence>MRNKIILLAVLALLALRIDAQTITHSFRNTSMSDALRYLSTATRHYIINFAYNDLEDFKITADVRNQSVPDAIRQIIGFYPIAMKVVKGEGQDSKGHALPDMIFVECTQKENHKLTGRVVDESGQPMEFVNVAVLSPRDSSFINGGVTTAAGDFVIPCKTTDVLVSLTSVGYRRLVRHITTAHAGVLTMRPDAYQLKTVNVKGRRKVEHEDRNVYTFSDEEVKASREAQQLIATLPGLRVDVLSGQLATLSGKPLTILVNGIEASDNDLKALQAKDIRNVDYYVVPPARYADAGTVLNIHTRAAENGYATGFDVMQGTKAGFNNTNVYAKYNHGPHQFSLDYRLELRNAANCDEQDTYTFKDGDKRATYDYSGTYHFGYAHHDFNLKYLFTHGDSLNFQAKFTPTIFTWFWNSDMAINASGNPLWANGTQDKRQRRNSFSPSLDLYFDRKLPGGHEIMLNAVGTLFHNKQHVHNIQNDETQQTLDDDMRQHNNKYSFIGEAAYTKDWGRTQLALGYRAALAKSDYRITNILSDYKEYDYNATDDKHYAYAQLNGSIAKIGYRVSLGATYINTSNDDTHFHKLYFTPDALLSYNVKNGALRLRGKMSTITPNISNLSNNSTVTIPGLLYSGNPWLKSALDKQIGLTYSLNLPWLNMDLTADARKIDDDFSTYYQWQTIDGNRVIVGRDENYDYLLNYGFSGTLTLNPFSNNLLSIGLECGYRWQKEKSEIIGTHHHQYMPLAWTVDFRKGCWGAEYYQCIPHKQLNGSFISSAENTQNLIVYYQKKQLMVGLVCIFPFAAAKYHNSILDNDVLDQHGWNRVTSQKRTFCITLSYNLFSGKQNNDEKKLNNKDNDQGFF</sequence>
<keyword evidence="3" id="KW-1185">Reference proteome</keyword>
<dbReference type="Proteomes" id="UP000438914">
    <property type="component" value="Unassembled WGS sequence"/>
</dbReference>
<dbReference type="SUPFAM" id="SSF56935">
    <property type="entry name" value="Porins"/>
    <property type="match status" value="1"/>
</dbReference>
<proteinExistence type="predicted"/>
<protein>
    <recommendedName>
        <fullName evidence="4">TonB-dependent receptor</fullName>
    </recommendedName>
</protein>
<evidence type="ECO:0008006" key="4">
    <source>
        <dbReference type="Google" id="ProtNLM"/>
    </source>
</evidence>
<feature type="signal peptide" evidence="1">
    <location>
        <begin position="1"/>
        <end position="20"/>
    </location>
</feature>
<feature type="chain" id="PRO_5029780139" description="TonB-dependent receptor" evidence="1">
    <location>
        <begin position="21"/>
        <end position="857"/>
    </location>
</feature>
<name>A0A7K0KI78_9BACT</name>
<evidence type="ECO:0000313" key="2">
    <source>
        <dbReference type="EMBL" id="MST85564.1"/>
    </source>
</evidence>
<evidence type="ECO:0000313" key="3">
    <source>
        <dbReference type="Proteomes" id="UP000438914"/>
    </source>
</evidence>
<dbReference type="SUPFAM" id="SSF49464">
    <property type="entry name" value="Carboxypeptidase regulatory domain-like"/>
    <property type="match status" value="1"/>
</dbReference>
<dbReference type="RefSeq" id="WP_154535150.1">
    <property type="nucleotide sequence ID" value="NZ_VUNG01000042.1"/>
</dbReference>
<dbReference type="AlphaFoldDB" id="A0A7K0KI78"/>
<keyword evidence="1" id="KW-0732">Signal</keyword>
<accession>A0A7K0KI78</accession>